<dbReference type="InterPro" id="IPR000889">
    <property type="entry name" value="Glutathione_peroxidase"/>
</dbReference>
<sequence>MGLLSTVSGFLPESLPKNAGSKSFYDLVAPLPKGKEYSFNELKGKPVLIVNTATRCGYTVQFTGLEELNKIYGDRGLQVLGFPSNEFAGQSPESDEEGAQVCLKNHGVTFPLMAKSEVNGKGMNEVFAWLKAQPIDGKTGSSGPIKWNFTKFLVDREGKLVGRFPSAVTPEQLKPEIEKVL</sequence>
<comment type="caution">
    <text evidence="8">The sequence shown here is derived from an EMBL/GenBank/DDBJ whole genome shotgun (WGS) entry which is preliminary data.</text>
</comment>
<dbReference type="InterPro" id="IPR029759">
    <property type="entry name" value="GPX_AS"/>
</dbReference>
<evidence type="ECO:0000259" key="7">
    <source>
        <dbReference type="PROSITE" id="PS51352"/>
    </source>
</evidence>
<protein>
    <recommendedName>
        <fullName evidence="6">Glutathione peroxidase</fullName>
    </recommendedName>
</protein>
<dbReference type="GO" id="GO:0034599">
    <property type="term" value="P:cellular response to oxidative stress"/>
    <property type="evidence" value="ECO:0007669"/>
    <property type="project" value="TreeGrafter"/>
</dbReference>
<dbReference type="PANTHER" id="PTHR11592:SF78">
    <property type="entry name" value="GLUTATHIONE PEROXIDASE"/>
    <property type="match status" value="1"/>
</dbReference>
<dbReference type="Pfam" id="PF00255">
    <property type="entry name" value="GSHPx"/>
    <property type="match status" value="1"/>
</dbReference>
<dbReference type="InterPro" id="IPR013766">
    <property type="entry name" value="Thioredoxin_domain"/>
</dbReference>
<keyword evidence="9" id="KW-1185">Reference proteome</keyword>
<organism evidence="8 9">
    <name type="scientific">Kockovaella imperatae</name>
    <dbReference type="NCBI Taxonomy" id="4999"/>
    <lineage>
        <taxon>Eukaryota</taxon>
        <taxon>Fungi</taxon>
        <taxon>Dikarya</taxon>
        <taxon>Basidiomycota</taxon>
        <taxon>Agaricomycotina</taxon>
        <taxon>Tremellomycetes</taxon>
        <taxon>Tremellales</taxon>
        <taxon>Cuniculitremaceae</taxon>
        <taxon>Kockovaella</taxon>
    </lineage>
</organism>
<dbReference type="RefSeq" id="XP_021871998.1">
    <property type="nucleotide sequence ID" value="XM_022013360.1"/>
</dbReference>
<name>A0A1Y1UIY8_9TREE</name>
<dbReference type="InParanoid" id="A0A1Y1UIY8"/>
<dbReference type="SUPFAM" id="SSF52833">
    <property type="entry name" value="Thioredoxin-like"/>
    <property type="match status" value="1"/>
</dbReference>
<dbReference type="AlphaFoldDB" id="A0A1Y1UIY8"/>
<dbReference type="PROSITE" id="PS51355">
    <property type="entry name" value="GLUTATHIONE_PEROXID_3"/>
    <property type="match status" value="1"/>
</dbReference>
<dbReference type="PANTHER" id="PTHR11592">
    <property type="entry name" value="GLUTATHIONE PEROXIDASE"/>
    <property type="match status" value="1"/>
</dbReference>
<dbReference type="GeneID" id="33555168"/>
<dbReference type="OrthoDB" id="446890at2759"/>
<dbReference type="PIRSF" id="PIRSF000303">
    <property type="entry name" value="Glutathion_perox"/>
    <property type="match status" value="1"/>
</dbReference>
<evidence type="ECO:0000256" key="1">
    <source>
        <dbReference type="ARBA" id="ARBA00006926"/>
    </source>
</evidence>
<comment type="similarity">
    <text evidence="1 6">Belongs to the glutathione peroxidase family.</text>
</comment>
<dbReference type="PRINTS" id="PR01011">
    <property type="entry name" value="GLUTPROXDASE"/>
</dbReference>
<accession>A0A1Y1UIY8</accession>
<feature type="active site" evidence="5">
    <location>
        <position position="56"/>
    </location>
</feature>
<gene>
    <name evidence="8" type="ORF">BD324DRAFT_579137</name>
</gene>
<evidence type="ECO:0000313" key="9">
    <source>
        <dbReference type="Proteomes" id="UP000193218"/>
    </source>
</evidence>
<dbReference type="STRING" id="4999.A0A1Y1UIY8"/>
<evidence type="ECO:0000313" key="8">
    <source>
        <dbReference type="EMBL" id="ORX38011.1"/>
    </source>
</evidence>
<dbReference type="Proteomes" id="UP000193218">
    <property type="component" value="Unassembled WGS sequence"/>
</dbReference>
<evidence type="ECO:0000256" key="2">
    <source>
        <dbReference type="ARBA" id="ARBA00022559"/>
    </source>
</evidence>
<keyword evidence="2 6" id="KW-0575">Peroxidase</keyword>
<evidence type="ECO:0000256" key="6">
    <source>
        <dbReference type="RuleBase" id="RU000499"/>
    </source>
</evidence>
<evidence type="ECO:0000256" key="5">
    <source>
        <dbReference type="PIRSR" id="PIRSR000303-1"/>
    </source>
</evidence>
<reference evidence="8 9" key="1">
    <citation type="submission" date="2017-03" db="EMBL/GenBank/DDBJ databases">
        <title>Widespread Adenine N6-methylation of Active Genes in Fungi.</title>
        <authorList>
            <consortium name="DOE Joint Genome Institute"/>
            <person name="Mondo S.J."/>
            <person name="Dannebaum R.O."/>
            <person name="Kuo R.C."/>
            <person name="Louie K.B."/>
            <person name="Bewick A.J."/>
            <person name="Labutti K."/>
            <person name="Haridas S."/>
            <person name="Kuo A."/>
            <person name="Salamov A."/>
            <person name="Ahrendt S.R."/>
            <person name="Lau R."/>
            <person name="Bowen B.P."/>
            <person name="Lipzen A."/>
            <person name="Sullivan W."/>
            <person name="Andreopoulos W.B."/>
            <person name="Clum A."/>
            <person name="Lindquist E."/>
            <person name="Daum C."/>
            <person name="Northen T.R."/>
            <person name="Ramamoorthy G."/>
            <person name="Schmitz R.J."/>
            <person name="Gryganskyi A."/>
            <person name="Culley D."/>
            <person name="Magnuson J."/>
            <person name="James T.Y."/>
            <person name="O'Malley M.A."/>
            <person name="Stajich J.E."/>
            <person name="Spatafora J.W."/>
            <person name="Visel A."/>
            <person name="Grigoriev I.V."/>
        </authorList>
    </citation>
    <scope>NUCLEOTIDE SEQUENCE [LARGE SCALE GENOMIC DNA]</scope>
    <source>
        <strain evidence="8 9">NRRL Y-17943</strain>
    </source>
</reference>
<dbReference type="FunCoup" id="A0A1Y1UIY8">
    <property type="interactions" value="96"/>
</dbReference>
<dbReference type="EMBL" id="NBSH01000005">
    <property type="protein sequence ID" value="ORX38011.1"/>
    <property type="molecule type" value="Genomic_DNA"/>
</dbReference>
<keyword evidence="3 6" id="KW-0560">Oxidoreductase</keyword>
<proteinExistence type="inferred from homology"/>
<evidence type="ECO:0000256" key="3">
    <source>
        <dbReference type="ARBA" id="ARBA00023002"/>
    </source>
</evidence>
<dbReference type="PROSITE" id="PS00460">
    <property type="entry name" value="GLUTATHIONE_PEROXID_1"/>
    <property type="match status" value="1"/>
</dbReference>
<dbReference type="CDD" id="cd00340">
    <property type="entry name" value="GSH_Peroxidase"/>
    <property type="match status" value="1"/>
</dbReference>
<feature type="domain" description="Thioredoxin" evidence="7">
    <location>
        <begin position="18"/>
        <end position="181"/>
    </location>
</feature>
<evidence type="ECO:0000256" key="4">
    <source>
        <dbReference type="ARBA" id="ARBA00049091"/>
    </source>
</evidence>
<dbReference type="GO" id="GO:0140824">
    <property type="term" value="F:thioredoxin-dependent peroxiredoxin activity"/>
    <property type="evidence" value="ECO:0007669"/>
    <property type="project" value="UniProtKB-EC"/>
</dbReference>
<dbReference type="InterPro" id="IPR036249">
    <property type="entry name" value="Thioredoxin-like_sf"/>
</dbReference>
<comment type="catalytic activity">
    <reaction evidence="4">
        <text>a hydroperoxide + [thioredoxin]-dithiol = an alcohol + [thioredoxin]-disulfide + H2O</text>
        <dbReference type="Rhea" id="RHEA:62620"/>
        <dbReference type="Rhea" id="RHEA-COMP:10698"/>
        <dbReference type="Rhea" id="RHEA-COMP:10700"/>
        <dbReference type="ChEBI" id="CHEBI:15377"/>
        <dbReference type="ChEBI" id="CHEBI:29950"/>
        <dbReference type="ChEBI" id="CHEBI:30879"/>
        <dbReference type="ChEBI" id="CHEBI:35924"/>
        <dbReference type="ChEBI" id="CHEBI:50058"/>
        <dbReference type="EC" id="1.11.1.24"/>
    </reaction>
</comment>
<dbReference type="PROSITE" id="PS51352">
    <property type="entry name" value="THIOREDOXIN_2"/>
    <property type="match status" value="1"/>
</dbReference>
<dbReference type="Gene3D" id="3.40.30.10">
    <property type="entry name" value="Glutaredoxin"/>
    <property type="match status" value="1"/>
</dbReference>